<comment type="caution">
    <text evidence="1">The sequence shown here is derived from an EMBL/GenBank/DDBJ whole genome shotgun (WGS) entry which is preliminary data.</text>
</comment>
<proteinExistence type="predicted"/>
<sequence length="504" mass="55377">MATNETINVEGIKTPTLKPDTSGASTQLPGHATTVSNAAAATGGIGSGSFLGAAVDDELFRFNSEDTPLMNLMLRAKRVNVNSPEVDHYMIDEARSTVVTTDSCGGGRKVYCVLSLEENDGNVIRPFTTLLVKGIDGYDADGKEKTPGKDLMLFVTGQDPASTNPVVRAVNGEKTTPEDEFGTIPIIPAGTTIVILANSLYETQKEVDPDLILPQPSRIFLQKRGMNQVVSDYFESQRKHLPFSKAVIAEQAIANFKVRGNRTLWAGRAGKFKINVSKMGMQYVYTTEGLRWQFKREIQERGEWTVDKIIALAKMFFTGEDVPKSAILLAGKNLLESIQKINYANHPEIHITTKTNSVGWTVTNFHTVFGDIEIKREPTLDRLGWSNSGALIGENRLVHYVYSAEHSFEDRVEGEEATRNGLLIWDAVALKGTCHVWIDGEKETATTGTSRIVLWESENAPEDAVEGTNYYLTKDCPEISPLARAGQIWKTGPDGTWTQASGII</sequence>
<dbReference type="Proteomes" id="UP000306319">
    <property type="component" value="Unassembled WGS sequence"/>
</dbReference>
<protein>
    <submittedName>
        <fullName evidence="1">Uncharacterized protein</fullName>
    </submittedName>
</protein>
<evidence type="ECO:0000313" key="2">
    <source>
        <dbReference type="Proteomes" id="UP000306319"/>
    </source>
</evidence>
<organism evidence="1 2">
    <name type="scientific">Lepagella muris</name>
    <dbReference type="NCBI Taxonomy" id="3032870"/>
    <lineage>
        <taxon>Bacteria</taxon>
        <taxon>Pseudomonadati</taxon>
        <taxon>Bacteroidota</taxon>
        <taxon>Bacteroidia</taxon>
        <taxon>Bacteroidales</taxon>
        <taxon>Muribaculaceae</taxon>
        <taxon>Lepagella</taxon>
    </lineage>
</organism>
<keyword evidence="2" id="KW-1185">Reference proteome</keyword>
<gene>
    <name evidence="1" type="ORF">E5331_05795</name>
</gene>
<accession>A0AC61RHP0</accession>
<name>A0AC61RHP0_9BACT</name>
<dbReference type="EMBL" id="SRYB01000006">
    <property type="protein sequence ID" value="TGY79524.1"/>
    <property type="molecule type" value="Genomic_DNA"/>
</dbReference>
<evidence type="ECO:0000313" key="1">
    <source>
        <dbReference type="EMBL" id="TGY79524.1"/>
    </source>
</evidence>
<reference evidence="1" key="1">
    <citation type="submission" date="2019-04" db="EMBL/GenBank/DDBJ databases">
        <title>Microbes associate with the intestines of laboratory mice.</title>
        <authorList>
            <person name="Navarre W."/>
            <person name="Wong E."/>
            <person name="Huang K."/>
            <person name="Tropini C."/>
            <person name="Ng K."/>
            <person name="Yu B."/>
        </authorList>
    </citation>
    <scope>NUCLEOTIDE SEQUENCE</scope>
    <source>
        <strain evidence="1">NM04_E33</strain>
    </source>
</reference>